<reference evidence="3 4" key="1">
    <citation type="journal article" date="2016" name="Genome Announc.">
        <title>Draft Genome Sequence of 'Halomonas chromatireducens' Strain AGD 8-3, a Haloalkaliphilic Chromate- and Selenite-Reducing Gammaproteobacterium.</title>
        <authorList>
            <person name="Sharko F.S."/>
            <person name="Shapovalova A.A."/>
            <person name="Tsygankova S.V."/>
            <person name="Komova A.V."/>
            <person name="Boulygina E.S."/>
            <person name="Teslyuk A.B."/>
            <person name="Gotovtsev P.M."/>
            <person name="Namsaraev Z.B."/>
            <person name="Khijniak T.V."/>
            <person name="Nedoluzhko A.V."/>
            <person name="Vasilov R.G."/>
        </authorList>
    </citation>
    <scope>NUCLEOTIDE SEQUENCE [LARGE SCALE GENOMIC DNA]</scope>
    <source>
        <strain evidence="3 4">AGD 8-3</strain>
    </source>
</reference>
<dbReference type="PANTHER" id="PTHR43352">
    <property type="entry name" value="ACETYL-COA SYNTHETASE"/>
    <property type="match status" value="1"/>
</dbReference>
<reference evidence="3 4" key="2">
    <citation type="submission" date="2016-02" db="EMBL/GenBank/DDBJ databases">
        <authorList>
            <person name="Wen L."/>
            <person name="He K."/>
            <person name="Yang H."/>
        </authorList>
    </citation>
    <scope>NUCLEOTIDE SEQUENCE [LARGE SCALE GENOMIC DNA]</scope>
    <source>
        <strain evidence="3 4">AGD 8-3</strain>
    </source>
</reference>
<evidence type="ECO:0000313" key="3">
    <source>
        <dbReference type="EMBL" id="AMD00563.1"/>
    </source>
</evidence>
<proteinExistence type="predicted"/>
<dbReference type="InterPro" id="IPR000873">
    <property type="entry name" value="AMP-dep_synth/lig_dom"/>
</dbReference>
<dbReference type="PANTHER" id="PTHR43352:SF1">
    <property type="entry name" value="ANTHRANILATE--COA LIGASE"/>
    <property type="match status" value="1"/>
</dbReference>
<dbReference type="InterPro" id="IPR042099">
    <property type="entry name" value="ANL_N_sf"/>
</dbReference>
<dbReference type="InterPro" id="IPR045851">
    <property type="entry name" value="AMP-bd_C_sf"/>
</dbReference>
<feature type="domain" description="AMP-dependent synthetase/ligase" evidence="2">
    <location>
        <begin position="93"/>
        <end position="242"/>
    </location>
</feature>
<dbReference type="EMBL" id="CP014226">
    <property type="protein sequence ID" value="AMD00563.1"/>
    <property type="molecule type" value="Genomic_DNA"/>
</dbReference>
<evidence type="ECO:0000313" key="4">
    <source>
        <dbReference type="Proteomes" id="UP000063387"/>
    </source>
</evidence>
<evidence type="ECO:0000256" key="1">
    <source>
        <dbReference type="ARBA" id="ARBA00022598"/>
    </source>
</evidence>
<evidence type="ECO:0000259" key="2">
    <source>
        <dbReference type="Pfam" id="PF00501"/>
    </source>
</evidence>
<dbReference type="KEGG" id="hco:LOKO_01495"/>
<keyword evidence="1" id="KW-0436">Ligase</keyword>
<protein>
    <submittedName>
        <fullName evidence="3">Acyl-CoA synthetase</fullName>
    </submittedName>
</protein>
<dbReference type="GO" id="GO:0044550">
    <property type="term" value="P:secondary metabolite biosynthetic process"/>
    <property type="evidence" value="ECO:0007669"/>
    <property type="project" value="TreeGrafter"/>
</dbReference>
<dbReference type="PATRIC" id="fig|507626.3.peg.1481"/>
<dbReference type="Gene3D" id="3.40.50.12780">
    <property type="entry name" value="N-terminal domain of ligase-like"/>
    <property type="match status" value="1"/>
</dbReference>
<dbReference type="OrthoDB" id="9787658at2"/>
<name>A0A109ULI2_9GAMM</name>
<keyword evidence="4" id="KW-1185">Reference proteome</keyword>
<dbReference type="Proteomes" id="UP000063387">
    <property type="component" value="Chromosome"/>
</dbReference>
<dbReference type="RefSeq" id="WP_066447083.1">
    <property type="nucleotide sequence ID" value="NZ_CP014226.1"/>
</dbReference>
<gene>
    <name evidence="3" type="ORF">LOKO_01495</name>
</gene>
<dbReference type="Pfam" id="PF00501">
    <property type="entry name" value="AMP-binding"/>
    <property type="match status" value="1"/>
</dbReference>
<accession>A0A109ULI2</accession>
<organism evidence="3 4">
    <name type="scientific">Halomonas chromatireducens</name>
    <dbReference type="NCBI Taxonomy" id="507626"/>
    <lineage>
        <taxon>Bacteria</taxon>
        <taxon>Pseudomonadati</taxon>
        <taxon>Pseudomonadota</taxon>
        <taxon>Gammaproteobacteria</taxon>
        <taxon>Oceanospirillales</taxon>
        <taxon>Halomonadaceae</taxon>
        <taxon>Halomonas</taxon>
    </lineage>
</organism>
<dbReference type="AlphaFoldDB" id="A0A109ULI2"/>
<dbReference type="SUPFAM" id="SSF56801">
    <property type="entry name" value="Acetyl-CoA synthetase-like"/>
    <property type="match status" value="1"/>
</dbReference>
<sequence>MTQWLTQADCKAVMHSLFCAELAAYRGEAVPGWQELQEIDSLERLHLAACVNEFFCLYETGLEDRLLMTYSFDDWASFVAETITETSGLTFRTSGSTGSPSAHFHRWEHIEAEANALAQHFASVMSMQRVISWLPLHHLYGFMLGVALPCVAGVPRKAVSGVALPSLSSGDVVVSVPPRWDYLARSNTGWPEHVAGVSSTAPLSPETSGRLIKQGLMGLLDIYGSTETGGVATRWQHDMPYQLLCHWQHHDNQSIKRVDDNIIIPLLDKADWHSDTTFTLNGRHDGVVSIGGVNVSLSYVKQRLLSLASVEECTIRTTGNTAQQRLKAFIVPASGQEPAAAQDIAQLIARWPAAERPVSVTYGDALPTNTMGKLSDW</sequence>
<dbReference type="GO" id="GO:0016878">
    <property type="term" value="F:acid-thiol ligase activity"/>
    <property type="evidence" value="ECO:0007669"/>
    <property type="project" value="TreeGrafter"/>
</dbReference>
<dbReference type="Gene3D" id="3.30.300.30">
    <property type="match status" value="1"/>
</dbReference>
<dbReference type="STRING" id="507626.LOKO_01495"/>